<accession>A0A1N7K5A0</accession>
<evidence type="ECO:0000256" key="7">
    <source>
        <dbReference type="RuleBase" id="RU362048"/>
    </source>
</evidence>
<dbReference type="NCBIfam" id="TIGR00427">
    <property type="entry name" value="NAAT family transporter"/>
    <property type="match status" value="1"/>
</dbReference>
<reference evidence="8 9" key="1">
    <citation type="submission" date="2017-01" db="EMBL/GenBank/DDBJ databases">
        <authorList>
            <person name="Mah S.A."/>
            <person name="Swanson W.J."/>
            <person name="Moy G.W."/>
            <person name="Vacquier V.D."/>
        </authorList>
    </citation>
    <scope>NUCLEOTIDE SEQUENCE [LARGE SCALE GENOMIC DNA]</scope>
    <source>
        <strain evidence="8 9">DSM 26375</strain>
    </source>
</reference>
<evidence type="ECO:0000313" key="9">
    <source>
        <dbReference type="Proteomes" id="UP000186141"/>
    </source>
</evidence>
<evidence type="ECO:0000256" key="4">
    <source>
        <dbReference type="ARBA" id="ARBA00022692"/>
    </source>
</evidence>
<dbReference type="EMBL" id="FTOT01000001">
    <property type="protein sequence ID" value="SIS56782.1"/>
    <property type="molecule type" value="Genomic_DNA"/>
</dbReference>
<dbReference type="InterPro" id="IPR002771">
    <property type="entry name" value="Multi_antbiot-R_MarC"/>
</dbReference>
<feature type="transmembrane region" description="Helical" evidence="7">
    <location>
        <begin position="116"/>
        <end position="138"/>
    </location>
</feature>
<keyword evidence="6 7" id="KW-0472">Membrane</keyword>
<name>A0A1N7K5A0_9RHOB</name>
<comment type="similarity">
    <text evidence="2 7">Belongs to the UPF0056 (MarC) family.</text>
</comment>
<feature type="transmembrane region" description="Helical" evidence="7">
    <location>
        <begin position="6"/>
        <end position="30"/>
    </location>
</feature>
<feature type="transmembrane region" description="Helical" evidence="7">
    <location>
        <begin position="42"/>
        <end position="61"/>
    </location>
</feature>
<keyword evidence="3" id="KW-1003">Cell membrane</keyword>
<organism evidence="8 9">
    <name type="scientific">Gemmobacter megaterium</name>
    <dbReference type="NCBI Taxonomy" id="1086013"/>
    <lineage>
        <taxon>Bacteria</taxon>
        <taxon>Pseudomonadati</taxon>
        <taxon>Pseudomonadota</taxon>
        <taxon>Alphaproteobacteria</taxon>
        <taxon>Rhodobacterales</taxon>
        <taxon>Paracoccaceae</taxon>
        <taxon>Gemmobacter</taxon>
    </lineage>
</organism>
<keyword evidence="9" id="KW-1185">Reference proteome</keyword>
<evidence type="ECO:0000256" key="2">
    <source>
        <dbReference type="ARBA" id="ARBA00009784"/>
    </source>
</evidence>
<dbReference type="GO" id="GO:0005886">
    <property type="term" value="C:plasma membrane"/>
    <property type="evidence" value="ECO:0007669"/>
    <property type="project" value="UniProtKB-SubCell"/>
</dbReference>
<dbReference type="PANTHER" id="PTHR33508">
    <property type="entry name" value="UPF0056 MEMBRANE PROTEIN YHCE"/>
    <property type="match status" value="1"/>
</dbReference>
<keyword evidence="5 7" id="KW-1133">Transmembrane helix</keyword>
<dbReference type="Pfam" id="PF01914">
    <property type="entry name" value="MarC"/>
    <property type="match status" value="1"/>
</dbReference>
<dbReference type="PANTHER" id="PTHR33508:SF1">
    <property type="entry name" value="UPF0056 MEMBRANE PROTEIN YHCE"/>
    <property type="match status" value="1"/>
</dbReference>
<comment type="subcellular location">
    <subcellularLocation>
        <location evidence="1 7">Cell membrane</location>
        <topology evidence="1 7">Multi-pass membrane protein</topology>
    </subcellularLocation>
</comment>
<dbReference type="STRING" id="1086013.SAMN05421774_101227"/>
<dbReference type="RefSeq" id="WP_083701085.1">
    <property type="nucleotide sequence ID" value="NZ_BMEH01000001.1"/>
</dbReference>
<evidence type="ECO:0000313" key="8">
    <source>
        <dbReference type="EMBL" id="SIS56782.1"/>
    </source>
</evidence>
<dbReference type="Proteomes" id="UP000186141">
    <property type="component" value="Unassembled WGS sequence"/>
</dbReference>
<dbReference type="AlphaFoldDB" id="A0A1N7K5A0"/>
<evidence type="ECO:0000256" key="1">
    <source>
        <dbReference type="ARBA" id="ARBA00004651"/>
    </source>
</evidence>
<dbReference type="OrthoDB" id="21094at2"/>
<gene>
    <name evidence="8" type="ORF">SAMN05421774_101227</name>
</gene>
<evidence type="ECO:0000256" key="6">
    <source>
        <dbReference type="ARBA" id="ARBA00023136"/>
    </source>
</evidence>
<evidence type="ECO:0000256" key="5">
    <source>
        <dbReference type="ARBA" id="ARBA00022989"/>
    </source>
</evidence>
<keyword evidence="4 7" id="KW-0812">Transmembrane</keyword>
<evidence type="ECO:0000256" key="3">
    <source>
        <dbReference type="ARBA" id="ARBA00022475"/>
    </source>
</evidence>
<sequence>MIDITFLLAAFTTLLVIIDPLALVPLFVSLTHGMTPAQRRRIGLRACLVAAGVLTLFGAVGEQLLTLIGITLPAFRIAGGMLLFLTALDMLFERRTRRREDKAQDAEADQVEDPSVVPLAIPLLAGPGAIASMILLVGQAGGGLTGFLVVEAVMLVVIAITWASFLIADPMARALGRTGTLLVTRLLGMLLAALAIQFIIDGIRGTGLIG</sequence>
<feature type="transmembrane region" description="Helical" evidence="7">
    <location>
        <begin position="144"/>
        <end position="168"/>
    </location>
</feature>
<proteinExistence type="inferred from homology"/>
<protein>
    <recommendedName>
        <fullName evidence="7">UPF0056 membrane protein</fullName>
    </recommendedName>
</protein>
<feature type="transmembrane region" description="Helical" evidence="7">
    <location>
        <begin position="180"/>
        <end position="200"/>
    </location>
</feature>
<feature type="transmembrane region" description="Helical" evidence="7">
    <location>
        <begin position="67"/>
        <end position="92"/>
    </location>
</feature>